<evidence type="ECO:0000256" key="1">
    <source>
        <dbReference type="ARBA" id="ARBA00004651"/>
    </source>
</evidence>
<keyword evidence="3" id="KW-1003">Cell membrane</keyword>
<evidence type="ECO:0000256" key="2">
    <source>
        <dbReference type="ARBA" id="ARBA00008488"/>
    </source>
</evidence>
<evidence type="ECO:0000256" key="7">
    <source>
        <dbReference type="SAM" id="Phobius"/>
    </source>
</evidence>
<feature type="transmembrane region" description="Helical" evidence="7">
    <location>
        <begin position="161"/>
        <end position="182"/>
    </location>
</feature>
<keyword evidence="6 7" id="KW-0472">Membrane</keyword>
<feature type="transmembrane region" description="Helical" evidence="7">
    <location>
        <begin position="134"/>
        <end position="155"/>
    </location>
</feature>
<feature type="transmembrane region" description="Helical" evidence="7">
    <location>
        <begin position="21"/>
        <end position="39"/>
    </location>
</feature>
<dbReference type="InterPro" id="IPR005744">
    <property type="entry name" value="Hy-lIII"/>
</dbReference>
<feature type="transmembrane region" description="Helical" evidence="7">
    <location>
        <begin position="45"/>
        <end position="68"/>
    </location>
</feature>
<keyword evidence="9" id="KW-1185">Reference proteome</keyword>
<proteinExistence type="inferred from homology"/>
<dbReference type="PANTHER" id="PTHR20855:SF3">
    <property type="entry name" value="LD03007P"/>
    <property type="match status" value="1"/>
</dbReference>
<feature type="transmembrane region" description="Helical" evidence="7">
    <location>
        <begin position="80"/>
        <end position="99"/>
    </location>
</feature>
<keyword evidence="5 7" id="KW-1133">Transmembrane helix</keyword>
<evidence type="ECO:0000313" key="9">
    <source>
        <dbReference type="Proteomes" id="UP001290861"/>
    </source>
</evidence>
<comment type="caution">
    <text evidence="8">The sequence shown here is derived from an EMBL/GenBank/DDBJ whole genome shotgun (WGS) entry which is preliminary data.</text>
</comment>
<feature type="transmembrane region" description="Helical" evidence="7">
    <location>
        <begin position="194"/>
        <end position="212"/>
    </location>
</feature>
<dbReference type="PANTHER" id="PTHR20855">
    <property type="entry name" value="ADIPOR/PROGESTIN RECEPTOR-RELATED"/>
    <property type="match status" value="1"/>
</dbReference>
<accession>A0ABU5MZ47</accession>
<sequence length="213" mass="23521">MEKKDDYSAGEELANAITHGIGFVIGIAVLVLLVVFSSLRKGPWEIVSCAIYGTTFILLFLGSTLYHSARKPGVRRVMKIIDHSAIYLLIAGTYTPFTLAPLRGALGWSIFGVIWSCALIGILFKAFFTGRFKWVSLGSYLLMGWLCVIAVKPLFEQLSTTGFVFFVVGGLCYTVGAVFYAWKSLKWSHAVWHLFVLAGSLCHFFSILFGIAL</sequence>
<evidence type="ECO:0000256" key="6">
    <source>
        <dbReference type="ARBA" id="ARBA00023136"/>
    </source>
</evidence>
<organism evidence="8 9">
    <name type="scientific">Pontiella agarivorans</name>
    <dbReference type="NCBI Taxonomy" id="3038953"/>
    <lineage>
        <taxon>Bacteria</taxon>
        <taxon>Pseudomonadati</taxon>
        <taxon>Kiritimatiellota</taxon>
        <taxon>Kiritimatiellia</taxon>
        <taxon>Kiritimatiellales</taxon>
        <taxon>Pontiellaceae</taxon>
        <taxon>Pontiella</taxon>
    </lineage>
</organism>
<dbReference type="Pfam" id="PF03006">
    <property type="entry name" value="HlyIII"/>
    <property type="match status" value="1"/>
</dbReference>
<dbReference type="InterPro" id="IPR004254">
    <property type="entry name" value="AdipoR/HlyIII-related"/>
</dbReference>
<keyword evidence="4 7" id="KW-0812">Transmembrane</keyword>
<gene>
    <name evidence="8" type="ORF">P9H32_12640</name>
</gene>
<evidence type="ECO:0000256" key="5">
    <source>
        <dbReference type="ARBA" id="ARBA00022989"/>
    </source>
</evidence>
<evidence type="ECO:0000313" key="8">
    <source>
        <dbReference type="EMBL" id="MDZ8119472.1"/>
    </source>
</evidence>
<feature type="transmembrane region" description="Helical" evidence="7">
    <location>
        <begin position="105"/>
        <end position="127"/>
    </location>
</feature>
<comment type="subcellular location">
    <subcellularLocation>
        <location evidence="1">Cell membrane</location>
        <topology evidence="1">Multi-pass membrane protein</topology>
    </subcellularLocation>
</comment>
<dbReference type="RefSeq" id="WP_322609254.1">
    <property type="nucleotide sequence ID" value="NZ_JARVCO010000010.1"/>
</dbReference>
<evidence type="ECO:0000256" key="3">
    <source>
        <dbReference type="ARBA" id="ARBA00022475"/>
    </source>
</evidence>
<comment type="similarity">
    <text evidence="2">Belongs to the UPF0073 (Hly-III) family.</text>
</comment>
<protein>
    <submittedName>
        <fullName evidence="8">Hemolysin III family protein</fullName>
    </submittedName>
</protein>
<dbReference type="Proteomes" id="UP001290861">
    <property type="component" value="Unassembled WGS sequence"/>
</dbReference>
<dbReference type="EMBL" id="JARVCO010000010">
    <property type="protein sequence ID" value="MDZ8119472.1"/>
    <property type="molecule type" value="Genomic_DNA"/>
</dbReference>
<dbReference type="NCBIfam" id="TIGR01065">
    <property type="entry name" value="hlyIII"/>
    <property type="match status" value="1"/>
</dbReference>
<evidence type="ECO:0000256" key="4">
    <source>
        <dbReference type="ARBA" id="ARBA00022692"/>
    </source>
</evidence>
<reference evidence="8 9" key="1">
    <citation type="journal article" date="2024" name="Appl. Environ. Microbiol.">
        <title>Pontiella agarivorans sp. nov., a novel marine anaerobic bacterium capable of degrading macroalgal polysaccharides and fixing nitrogen.</title>
        <authorList>
            <person name="Liu N."/>
            <person name="Kivenson V."/>
            <person name="Peng X."/>
            <person name="Cui Z."/>
            <person name="Lankiewicz T.S."/>
            <person name="Gosselin K.M."/>
            <person name="English C.J."/>
            <person name="Blair E.M."/>
            <person name="O'Malley M.A."/>
            <person name="Valentine D.L."/>
        </authorList>
    </citation>
    <scope>NUCLEOTIDE SEQUENCE [LARGE SCALE GENOMIC DNA]</scope>
    <source>
        <strain evidence="8 9">NLcol2</strain>
    </source>
</reference>
<name>A0ABU5MZ47_9BACT</name>